<sequence>MKVKYAVQVLSTRVANAVEAFYGNGHQATVTFIRNFDKFFDCLNVRSMEEGKRKKKTNLLPYRSTEDERLKWLNNDFLQYLDDWDRAVDGRHELSKRDRNRMKLSRETLKVASFVAVTKYLLGQPGIERILSEKFNQDPFEAYFGNHRQMKGGNEAPNVPQFCCNANALQLKSLNLLRISGSNVKIQAK</sequence>
<gene>
    <name evidence="4" type="primary">LOC102808321</name>
</gene>
<evidence type="ECO:0000259" key="2">
    <source>
        <dbReference type="Pfam" id="PF21789"/>
    </source>
</evidence>
<dbReference type="Pfam" id="PF21788">
    <property type="entry name" value="TNP-like_GBD"/>
    <property type="match status" value="1"/>
</dbReference>
<protein>
    <submittedName>
        <fullName evidence="4">Uncharacterized protein LOC102808321</fullName>
    </submittedName>
</protein>
<feature type="domain" description="Transposable element P transposase-like RNase H C-terminal" evidence="2">
    <location>
        <begin position="134"/>
        <end position="162"/>
    </location>
</feature>
<dbReference type="RefSeq" id="XP_006822891.1">
    <property type="nucleotide sequence ID" value="XM_006822828.1"/>
</dbReference>
<organism evidence="3 4">
    <name type="scientific">Saccoglossus kowalevskii</name>
    <name type="common">Acorn worm</name>
    <dbReference type="NCBI Taxonomy" id="10224"/>
    <lineage>
        <taxon>Eukaryota</taxon>
        <taxon>Metazoa</taxon>
        <taxon>Hemichordata</taxon>
        <taxon>Enteropneusta</taxon>
        <taxon>Harrimaniidae</taxon>
        <taxon>Saccoglossus</taxon>
    </lineage>
</organism>
<feature type="non-terminal residue" evidence="4">
    <location>
        <position position="189"/>
    </location>
</feature>
<dbReference type="InterPro" id="IPR048367">
    <property type="entry name" value="TNP-like_RNaseH_C"/>
</dbReference>
<reference evidence="4" key="1">
    <citation type="submission" date="2025-08" db="UniProtKB">
        <authorList>
            <consortium name="RefSeq"/>
        </authorList>
    </citation>
    <scope>IDENTIFICATION</scope>
    <source>
        <tissue evidence="4">Testes</tissue>
    </source>
</reference>
<feature type="domain" description="Transposable element P transposase-like GTP-binding insertion" evidence="1">
    <location>
        <begin position="1"/>
        <end position="54"/>
    </location>
</feature>
<dbReference type="InterPro" id="IPR048366">
    <property type="entry name" value="TNP-like_GBD"/>
</dbReference>
<evidence type="ECO:0000259" key="1">
    <source>
        <dbReference type="Pfam" id="PF21788"/>
    </source>
</evidence>
<dbReference type="Pfam" id="PF21789">
    <property type="entry name" value="TNP-like_RNaseH_C"/>
    <property type="match status" value="1"/>
</dbReference>
<proteinExistence type="predicted"/>
<accession>A0ABM0MSA0</accession>
<keyword evidence="3" id="KW-1185">Reference proteome</keyword>
<evidence type="ECO:0000313" key="3">
    <source>
        <dbReference type="Proteomes" id="UP000694865"/>
    </source>
</evidence>
<name>A0ABM0MSA0_SACKO</name>
<dbReference type="Proteomes" id="UP000694865">
    <property type="component" value="Unplaced"/>
</dbReference>
<evidence type="ECO:0000313" key="4">
    <source>
        <dbReference type="RefSeq" id="XP_006822891.1"/>
    </source>
</evidence>
<dbReference type="GeneID" id="102808321"/>